<dbReference type="Pfam" id="PF00072">
    <property type="entry name" value="Response_reg"/>
    <property type="match status" value="1"/>
</dbReference>
<gene>
    <name evidence="20" type="primary">glnG_2</name>
    <name evidence="20" type="ORF">Pan216_28670</name>
</gene>
<dbReference type="PANTHER" id="PTHR32071">
    <property type="entry name" value="TRANSCRIPTIONAL REGULATORY PROTEIN"/>
    <property type="match status" value="1"/>
</dbReference>
<evidence type="ECO:0000256" key="6">
    <source>
        <dbReference type="ARBA" id="ARBA00022741"/>
    </source>
</evidence>
<evidence type="ECO:0000256" key="7">
    <source>
        <dbReference type="ARBA" id="ARBA00022840"/>
    </source>
</evidence>
<dbReference type="GO" id="GO:0000160">
    <property type="term" value="P:phosphorelay signal transduction system"/>
    <property type="evidence" value="ECO:0007669"/>
    <property type="project" value="UniProtKB-KW"/>
</dbReference>
<dbReference type="InterPro" id="IPR002197">
    <property type="entry name" value="HTH_Fis"/>
</dbReference>
<dbReference type="PRINTS" id="PR01590">
    <property type="entry name" value="HTHFIS"/>
</dbReference>
<keyword evidence="11" id="KW-0010">Activator</keyword>
<dbReference type="PROSITE" id="PS50045">
    <property type="entry name" value="SIGMA54_INTERACT_4"/>
    <property type="match status" value="1"/>
</dbReference>
<evidence type="ECO:0000259" key="18">
    <source>
        <dbReference type="PROSITE" id="PS50045"/>
    </source>
</evidence>
<comment type="subcellular location">
    <subcellularLocation>
        <location evidence="1">Cytoplasm</location>
    </subcellularLocation>
</comment>
<sequence length="481" mass="53203">MPKVLAIDDDRSVLHMITRAFDNSDTAVITARDGSSGLDLVGSVQPDVLLLDIMLPDSSGLELFERFRRADPKLPIIFITAKGDSATAIEAMKVGAFDYLRKPLDIRQLRELVDRAAEVRRLMHVPIQMEDSQADPDADTLVGESPSMLEVYKLIGQAAPQNISVLIRGESGTGKELVARAIYHFSQRASLPFLPINCAAIPESLLESELFGHEKGAFTGADAKRIGKFEQCSGGTIFLDEIGDMPITLQSKILRLLQDQTFERVGGRETIKTDVRIIAATNRNLEEMIEEGDFREDLYYRLNGITVSLPPLRERGDDVGVLLNHFLWRFAKEFGRDIKAFSEDALKRLKSHSWPGNIRELQSVLKRSMLRAKGQILLEEFLPPEVLSSHDTDEDSASSPSGLPPSDIGPLVERRLAEDSESLYAEAVEALDAYVVSRVLQATNGNQSQTARILGITRGNLRKKIAIAGISIDRIISLEEG</sequence>
<dbReference type="InterPro" id="IPR003593">
    <property type="entry name" value="AAA+_ATPase"/>
</dbReference>
<dbReference type="AlphaFoldDB" id="A0A518B4U5"/>
<keyword evidence="9" id="KW-0805">Transcription regulation</keyword>
<dbReference type="GO" id="GO:0005737">
    <property type="term" value="C:cytoplasm"/>
    <property type="evidence" value="ECO:0007669"/>
    <property type="project" value="UniProtKB-SubCell"/>
</dbReference>
<evidence type="ECO:0000256" key="8">
    <source>
        <dbReference type="ARBA" id="ARBA00023012"/>
    </source>
</evidence>
<evidence type="ECO:0000256" key="12">
    <source>
        <dbReference type="ARBA" id="ARBA00023163"/>
    </source>
</evidence>
<evidence type="ECO:0000256" key="17">
    <source>
        <dbReference type="SAM" id="MobiDB-lite"/>
    </source>
</evidence>
<dbReference type="OrthoDB" id="9803970at2"/>
<evidence type="ECO:0000256" key="13">
    <source>
        <dbReference type="ARBA" id="ARBA00023231"/>
    </source>
</evidence>
<keyword evidence="21" id="KW-1185">Reference proteome</keyword>
<dbReference type="SUPFAM" id="SSF52172">
    <property type="entry name" value="CheY-like"/>
    <property type="match status" value="1"/>
</dbReference>
<evidence type="ECO:0000256" key="16">
    <source>
        <dbReference type="PROSITE-ProRule" id="PRU00169"/>
    </source>
</evidence>
<evidence type="ECO:0000259" key="19">
    <source>
        <dbReference type="PROSITE" id="PS50110"/>
    </source>
</evidence>
<dbReference type="EMBL" id="CP036279">
    <property type="protein sequence ID" value="QDU62001.1"/>
    <property type="molecule type" value="Genomic_DNA"/>
</dbReference>
<dbReference type="GO" id="GO:0043565">
    <property type="term" value="F:sequence-specific DNA binding"/>
    <property type="evidence" value="ECO:0007669"/>
    <property type="project" value="InterPro"/>
</dbReference>
<dbReference type="InterPro" id="IPR002078">
    <property type="entry name" value="Sigma_54_int"/>
</dbReference>
<dbReference type="FunFam" id="3.40.50.300:FF:000006">
    <property type="entry name" value="DNA-binding transcriptional regulator NtrC"/>
    <property type="match status" value="1"/>
</dbReference>
<keyword evidence="12" id="KW-0804">Transcription</keyword>
<evidence type="ECO:0000256" key="14">
    <source>
        <dbReference type="ARBA" id="ARBA00029881"/>
    </source>
</evidence>
<evidence type="ECO:0000256" key="10">
    <source>
        <dbReference type="ARBA" id="ARBA00023125"/>
    </source>
</evidence>
<dbReference type="Gene3D" id="1.10.8.60">
    <property type="match status" value="1"/>
</dbReference>
<keyword evidence="6" id="KW-0547">Nucleotide-binding</keyword>
<keyword evidence="8" id="KW-0902">Two-component regulatory system</keyword>
<dbReference type="SMART" id="SM00382">
    <property type="entry name" value="AAA"/>
    <property type="match status" value="1"/>
</dbReference>
<evidence type="ECO:0000256" key="4">
    <source>
        <dbReference type="ARBA" id="ARBA00022491"/>
    </source>
</evidence>
<evidence type="ECO:0000256" key="11">
    <source>
        <dbReference type="ARBA" id="ARBA00023159"/>
    </source>
</evidence>
<accession>A0A518B4U5</accession>
<keyword evidence="3" id="KW-0963">Cytoplasm</keyword>
<dbReference type="Pfam" id="PF00158">
    <property type="entry name" value="Sigma54_activat"/>
    <property type="match status" value="1"/>
</dbReference>
<keyword evidence="13" id="KW-0535">Nitrogen fixation</keyword>
<dbReference type="RefSeq" id="WP_145258518.1">
    <property type="nucleotide sequence ID" value="NZ_CP036279.1"/>
</dbReference>
<dbReference type="Pfam" id="PF25601">
    <property type="entry name" value="AAA_lid_14"/>
    <property type="match status" value="1"/>
</dbReference>
<dbReference type="InterPro" id="IPR027417">
    <property type="entry name" value="P-loop_NTPase"/>
</dbReference>
<evidence type="ECO:0000256" key="9">
    <source>
        <dbReference type="ARBA" id="ARBA00023015"/>
    </source>
</evidence>
<dbReference type="InterPro" id="IPR025662">
    <property type="entry name" value="Sigma_54_int_dom_ATP-bd_1"/>
</dbReference>
<dbReference type="GO" id="GO:0006355">
    <property type="term" value="P:regulation of DNA-templated transcription"/>
    <property type="evidence" value="ECO:0007669"/>
    <property type="project" value="InterPro"/>
</dbReference>
<dbReference type="Gene3D" id="3.40.50.2300">
    <property type="match status" value="1"/>
</dbReference>
<dbReference type="KEGG" id="knv:Pan216_28670"/>
<dbReference type="PROSITE" id="PS00675">
    <property type="entry name" value="SIGMA54_INTERACT_1"/>
    <property type="match status" value="1"/>
</dbReference>
<keyword evidence="10" id="KW-0238">DNA-binding</keyword>
<dbReference type="InterPro" id="IPR001789">
    <property type="entry name" value="Sig_transdc_resp-reg_receiver"/>
</dbReference>
<dbReference type="Proteomes" id="UP000317093">
    <property type="component" value="Chromosome"/>
</dbReference>
<dbReference type="CDD" id="cd00009">
    <property type="entry name" value="AAA"/>
    <property type="match status" value="1"/>
</dbReference>
<feature type="region of interest" description="Disordered" evidence="17">
    <location>
        <begin position="387"/>
        <end position="410"/>
    </location>
</feature>
<dbReference type="GO" id="GO:0005524">
    <property type="term" value="F:ATP binding"/>
    <property type="evidence" value="ECO:0007669"/>
    <property type="project" value="UniProtKB-KW"/>
</dbReference>
<keyword evidence="5 16" id="KW-0597">Phosphoprotein</keyword>
<reference evidence="20 21" key="1">
    <citation type="submission" date="2019-02" db="EMBL/GenBank/DDBJ databases">
        <title>Deep-cultivation of Planctomycetes and their phenomic and genomic characterization uncovers novel biology.</title>
        <authorList>
            <person name="Wiegand S."/>
            <person name="Jogler M."/>
            <person name="Boedeker C."/>
            <person name="Pinto D."/>
            <person name="Vollmers J."/>
            <person name="Rivas-Marin E."/>
            <person name="Kohn T."/>
            <person name="Peeters S.H."/>
            <person name="Heuer A."/>
            <person name="Rast P."/>
            <person name="Oberbeckmann S."/>
            <person name="Bunk B."/>
            <person name="Jeske O."/>
            <person name="Meyerdierks A."/>
            <person name="Storesund J.E."/>
            <person name="Kallscheuer N."/>
            <person name="Luecker S."/>
            <person name="Lage O.M."/>
            <person name="Pohl T."/>
            <person name="Merkel B.J."/>
            <person name="Hornburger P."/>
            <person name="Mueller R.-W."/>
            <person name="Bruemmer F."/>
            <person name="Labrenz M."/>
            <person name="Spormann A.M."/>
            <person name="Op den Camp H."/>
            <person name="Overmann J."/>
            <person name="Amann R."/>
            <person name="Jetten M.S.M."/>
            <person name="Mascher T."/>
            <person name="Medema M.H."/>
            <person name="Devos D.P."/>
            <person name="Kaster A.-K."/>
            <person name="Ovreas L."/>
            <person name="Rohde M."/>
            <person name="Galperin M.Y."/>
            <person name="Jogler C."/>
        </authorList>
    </citation>
    <scope>NUCLEOTIDE SEQUENCE [LARGE SCALE GENOMIC DNA]</scope>
    <source>
        <strain evidence="20 21">Pan216</strain>
    </source>
</reference>
<protein>
    <recommendedName>
        <fullName evidence="2">DNA-binding transcriptional regulator NtrC</fullName>
    </recommendedName>
    <alternativeName>
        <fullName evidence="14">Nitrogen regulation protein NR(I)</fullName>
    </alternativeName>
    <alternativeName>
        <fullName evidence="15">Nitrogen regulator I</fullName>
    </alternativeName>
</protein>
<evidence type="ECO:0000256" key="15">
    <source>
        <dbReference type="ARBA" id="ARBA00031910"/>
    </source>
</evidence>
<feature type="domain" description="Response regulatory" evidence="19">
    <location>
        <begin position="3"/>
        <end position="117"/>
    </location>
</feature>
<dbReference type="Pfam" id="PF02954">
    <property type="entry name" value="HTH_8"/>
    <property type="match status" value="1"/>
</dbReference>
<dbReference type="PANTHER" id="PTHR32071:SF95">
    <property type="entry name" value="DNA-BINDING TRANSCRIPTIONAL REGULATOR NTRC"/>
    <property type="match status" value="1"/>
</dbReference>
<evidence type="ECO:0000256" key="5">
    <source>
        <dbReference type="ARBA" id="ARBA00022553"/>
    </source>
</evidence>
<keyword evidence="4" id="KW-0678">Repressor</keyword>
<name>A0A518B4U5_9BACT</name>
<dbReference type="Gene3D" id="1.10.10.60">
    <property type="entry name" value="Homeodomain-like"/>
    <property type="match status" value="1"/>
</dbReference>
<feature type="domain" description="Sigma-54 factor interaction" evidence="18">
    <location>
        <begin position="141"/>
        <end position="370"/>
    </location>
</feature>
<dbReference type="SUPFAM" id="SSF46689">
    <property type="entry name" value="Homeodomain-like"/>
    <property type="match status" value="1"/>
</dbReference>
<dbReference type="InterPro" id="IPR058031">
    <property type="entry name" value="AAA_lid_NorR"/>
</dbReference>
<evidence type="ECO:0000256" key="2">
    <source>
        <dbReference type="ARBA" id="ARBA00019059"/>
    </source>
</evidence>
<dbReference type="InterPro" id="IPR011006">
    <property type="entry name" value="CheY-like_superfamily"/>
</dbReference>
<dbReference type="SMART" id="SM00448">
    <property type="entry name" value="REC"/>
    <property type="match status" value="1"/>
</dbReference>
<evidence type="ECO:0000256" key="1">
    <source>
        <dbReference type="ARBA" id="ARBA00004496"/>
    </source>
</evidence>
<feature type="modified residue" description="4-aspartylphosphate" evidence="16">
    <location>
        <position position="52"/>
    </location>
</feature>
<keyword evidence="7" id="KW-0067">ATP-binding</keyword>
<dbReference type="PROSITE" id="PS50110">
    <property type="entry name" value="RESPONSE_REGULATORY"/>
    <property type="match status" value="1"/>
</dbReference>
<evidence type="ECO:0000256" key="3">
    <source>
        <dbReference type="ARBA" id="ARBA00022490"/>
    </source>
</evidence>
<evidence type="ECO:0000313" key="21">
    <source>
        <dbReference type="Proteomes" id="UP000317093"/>
    </source>
</evidence>
<proteinExistence type="predicted"/>
<evidence type="ECO:0000313" key="20">
    <source>
        <dbReference type="EMBL" id="QDU62001.1"/>
    </source>
</evidence>
<dbReference type="SUPFAM" id="SSF52540">
    <property type="entry name" value="P-loop containing nucleoside triphosphate hydrolases"/>
    <property type="match status" value="1"/>
</dbReference>
<dbReference type="Gene3D" id="3.40.50.300">
    <property type="entry name" value="P-loop containing nucleotide triphosphate hydrolases"/>
    <property type="match status" value="1"/>
</dbReference>
<organism evidence="20 21">
    <name type="scientific">Kolteria novifilia</name>
    <dbReference type="NCBI Taxonomy" id="2527975"/>
    <lineage>
        <taxon>Bacteria</taxon>
        <taxon>Pseudomonadati</taxon>
        <taxon>Planctomycetota</taxon>
        <taxon>Planctomycetia</taxon>
        <taxon>Kolteriales</taxon>
        <taxon>Kolteriaceae</taxon>
        <taxon>Kolteria</taxon>
    </lineage>
</organism>
<dbReference type="InterPro" id="IPR009057">
    <property type="entry name" value="Homeodomain-like_sf"/>
</dbReference>